<dbReference type="PIRSF" id="PIRSF000167">
    <property type="entry name" value="HemN"/>
    <property type="match status" value="1"/>
</dbReference>
<comment type="pathway">
    <text evidence="2 14">Porphyrin-containing compound metabolism; protoporphyrin-IX biosynthesis; protoporphyrinogen-IX from coproporphyrinogen-III (AdoMet route): step 1/1.</text>
</comment>
<evidence type="ECO:0000256" key="13">
    <source>
        <dbReference type="ARBA" id="ARBA00048321"/>
    </source>
</evidence>
<dbReference type="Pfam" id="PF06969">
    <property type="entry name" value="HemN_C"/>
    <property type="match status" value="1"/>
</dbReference>
<dbReference type="NCBIfam" id="TIGR00538">
    <property type="entry name" value="hemN"/>
    <property type="match status" value="1"/>
</dbReference>
<evidence type="ECO:0000256" key="1">
    <source>
        <dbReference type="ARBA" id="ARBA00004496"/>
    </source>
</evidence>
<keyword evidence="12 14" id="KW-0627">Porphyrin biosynthesis</keyword>
<dbReference type="Proteomes" id="UP001156831">
    <property type="component" value="Unassembled WGS sequence"/>
</dbReference>
<keyword evidence="6 14" id="KW-0963">Cytoplasm</keyword>
<reference evidence="16 17" key="1">
    <citation type="submission" date="2023-04" db="EMBL/GenBank/DDBJ databases">
        <title>Luteimonas sp. M1R5S18.</title>
        <authorList>
            <person name="Sun J.-Q."/>
        </authorList>
    </citation>
    <scope>NUCLEOTIDE SEQUENCE [LARGE SCALE GENOMIC DNA]</scope>
    <source>
        <strain evidence="16 17">M1R5S18</strain>
    </source>
</reference>
<dbReference type="SMART" id="SM00729">
    <property type="entry name" value="Elp3"/>
    <property type="match status" value="1"/>
</dbReference>
<dbReference type="Gene3D" id="3.30.750.200">
    <property type="match status" value="1"/>
</dbReference>
<dbReference type="CDD" id="cd01335">
    <property type="entry name" value="Radical_SAM"/>
    <property type="match status" value="1"/>
</dbReference>
<keyword evidence="7 14" id="KW-0949">S-adenosyl-L-methionine</keyword>
<dbReference type="GO" id="GO:0051989">
    <property type="term" value="F:coproporphyrinogen dehydrogenase activity"/>
    <property type="evidence" value="ECO:0007669"/>
    <property type="project" value="UniProtKB-EC"/>
</dbReference>
<comment type="cofactor">
    <cofactor evidence="14">
        <name>[4Fe-4S] cluster</name>
        <dbReference type="ChEBI" id="CHEBI:49883"/>
    </cofactor>
    <text evidence="14">Binds 1 [4Fe-4S] cluster. The cluster is coordinated with 3 cysteines and an exchangeable S-adenosyl-L-methionine.</text>
</comment>
<dbReference type="InterPro" id="IPR058240">
    <property type="entry name" value="rSAM_sf"/>
</dbReference>
<keyword evidence="5 14" id="KW-0004">4Fe-4S</keyword>
<evidence type="ECO:0000256" key="3">
    <source>
        <dbReference type="ARBA" id="ARBA00005493"/>
    </source>
</evidence>
<organism evidence="16 17">
    <name type="scientific">Luteimonas rhizosphaericola</name>
    <dbReference type="NCBI Taxonomy" id="3042024"/>
    <lineage>
        <taxon>Bacteria</taxon>
        <taxon>Pseudomonadati</taxon>
        <taxon>Pseudomonadota</taxon>
        <taxon>Gammaproteobacteria</taxon>
        <taxon>Lysobacterales</taxon>
        <taxon>Lysobacteraceae</taxon>
        <taxon>Luteimonas</taxon>
    </lineage>
</organism>
<dbReference type="SFLD" id="SFLDG01065">
    <property type="entry name" value="anaerobic_coproporphyrinogen-I"/>
    <property type="match status" value="1"/>
</dbReference>
<evidence type="ECO:0000256" key="10">
    <source>
        <dbReference type="ARBA" id="ARBA00023004"/>
    </source>
</evidence>
<dbReference type="EC" id="1.3.98.3" evidence="14"/>
<keyword evidence="10 14" id="KW-0408">Iron</keyword>
<dbReference type="SFLD" id="SFLDS00029">
    <property type="entry name" value="Radical_SAM"/>
    <property type="match status" value="1"/>
</dbReference>
<protein>
    <recommendedName>
        <fullName evidence="14">Coproporphyrinogen-III oxidase</fullName>
        <ecNumber evidence="14">1.3.98.3</ecNumber>
    </recommendedName>
</protein>
<name>A0ABT6JG29_9GAMM</name>
<evidence type="ECO:0000313" key="17">
    <source>
        <dbReference type="Proteomes" id="UP001156831"/>
    </source>
</evidence>
<comment type="caution">
    <text evidence="16">The sequence shown here is derived from an EMBL/GenBank/DDBJ whole genome shotgun (WGS) entry which is preliminary data.</text>
</comment>
<evidence type="ECO:0000313" key="16">
    <source>
        <dbReference type="EMBL" id="MDH5829378.1"/>
    </source>
</evidence>
<dbReference type="SUPFAM" id="SSF102114">
    <property type="entry name" value="Radical SAM enzymes"/>
    <property type="match status" value="1"/>
</dbReference>
<evidence type="ECO:0000256" key="6">
    <source>
        <dbReference type="ARBA" id="ARBA00022490"/>
    </source>
</evidence>
<dbReference type="RefSeq" id="WP_280599504.1">
    <property type="nucleotide sequence ID" value="NZ_JARXRN010000016.1"/>
</dbReference>
<evidence type="ECO:0000256" key="7">
    <source>
        <dbReference type="ARBA" id="ARBA00022691"/>
    </source>
</evidence>
<keyword evidence="17" id="KW-1185">Reference proteome</keyword>
<dbReference type="PANTHER" id="PTHR13932">
    <property type="entry name" value="COPROPORPHYRINIGEN III OXIDASE"/>
    <property type="match status" value="1"/>
</dbReference>
<gene>
    <name evidence="16" type="primary">hemN</name>
    <name evidence="16" type="ORF">QFW80_02435</name>
</gene>
<evidence type="ECO:0000256" key="8">
    <source>
        <dbReference type="ARBA" id="ARBA00022723"/>
    </source>
</evidence>
<dbReference type="InterPro" id="IPR004558">
    <property type="entry name" value="Coprogen_oxidase_HemN"/>
</dbReference>
<keyword evidence="8 14" id="KW-0479">Metal-binding</keyword>
<dbReference type="InterPro" id="IPR010723">
    <property type="entry name" value="HemN_C"/>
</dbReference>
<sequence length="473" mass="53384">MQTTTTPTVQPLRNWRFDAELLRRYDRPGPRYTSYPTAPHFAEGFGEEDFRDIARRSNDDPIPRQLSLYVHIPYCQSPCFYCGCNRIITRDEAKGRIYLDRLQREIALVAPLFDRDREVVQLHLGGGTPNFLSPRLLGELVGSLARHFSFSGALDRDISIELDPRFVTPDDIGLLSAIGFNRTSLGVQDFDPAVQQAINREQGVDETLAIIDACRRFGMRSVNVDLIYGLPRQTLEGFGRTLDTVIAARPDRLAIYGYAHMPRLFKAQRQIRDEDLPDPEAKLALLELAVERLGEAGYDYIGMDHFALPGDELARAQREGSLHRNFMGYTTHAQTDLVGFGVSAISHVGDSFTQNHRDLAGWEIALDQGRLPIWRGLVLGRDDVLRADLIQQLMCQGEIDTRKVERAYGIRFGEYFSDALAALRPLQDDGLVQCPPGRIRATPRGRALLRIIAMCFDRYLGNQGEGARYSRTI</sequence>
<dbReference type="Gene3D" id="1.10.10.920">
    <property type="match status" value="1"/>
</dbReference>
<dbReference type="InterPro" id="IPR007197">
    <property type="entry name" value="rSAM"/>
</dbReference>
<dbReference type="EMBL" id="JARXRN010000016">
    <property type="protein sequence ID" value="MDH5829378.1"/>
    <property type="molecule type" value="Genomic_DNA"/>
</dbReference>
<dbReference type="Pfam" id="PF04055">
    <property type="entry name" value="Radical_SAM"/>
    <property type="match status" value="1"/>
</dbReference>
<keyword evidence="9 14" id="KW-0560">Oxidoreductase</keyword>
<comment type="subcellular location">
    <subcellularLocation>
        <location evidence="1 14">Cytoplasm</location>
    </subcellularLocation>
</comment>
<evidence type="ECO:0000256" key="2">
    <source>
        <dbReference type="ARBA" id="ARBA00004785"/>
    </source>
</evidence>
<keyword evidence="11 14" id="KW-0411">Iron-sulfur</keyword>
<dbReference type="InterPro" id="IPR006638">
    <property type="entry name" value="Elp3/MiaA/NifB-like_rSAM"/>
</dbReference>
<evidence type="ECO:0000259" key="15">
    <source>
        <dbReference type="PROSITE" id="PS51918"/>
    </source>
</evidence>
<proteinExistence type="inferred from homology"/>
<comment type="subunit">
    <text evidence="4">Monomer.</text>
</comment>
<evidence type="ECO:0000256" key="14">
    <source>
        <dbReference type="PIRNR" id="PIRNR000167"/>
    </source>
</evidence>
<dbReference type="InterPro" id="IPR034505">
    <property type="entry name" value="Coproporphyrinogen-III_oxidase"/>
</dbReference>
<evidence type="ECO:0000256" key="12">
    <source>
        <dbReference type="ARBA" id="ARBA00023244"/>
    </source>
</evidence>
<dbReference type="PANTHER" id="PTHR13932:SF6">
    <property type="entry name" value="OXYGEN-INDEPENDENT COPROPORPHYRINOGEN III OXIDASE"/>
    <property type="match status" value="1"/>
</dbReference>
<evidence type="ECO:0000256" key="11">
    <source>
        <dbReference type="ARBA" id="ARBA00023014"/>
    </source>
</evidence>
<accession>A0ABT6JG29</accession>
<evidence type="ECO:0000256" key="5">
    <source>
        <dbReference type="ARBA" id="ARBA00022485"/>
    </source>
</evidence>
<comment type="similarity">
    <text evidence="3 14">Belongs to the anaerobic coproporphyrinogen-III oxidase family.</text>
</comment>
<evidence type="ECO:0000256" key="4">
    <source>
        <dbReference type="ARBA" id="ARBA00011245"/>
    </source>
</evidence>
<dbReference type="PROSITE" id="PS51918">
    <property type="entry name" value="RADICAL_SAM"/>
    <property type="match status" value="1"/>
</dbReference>
<evidence type="ECO:0000256" key="9">
    <source>
        <dbReference type="ARBA" id="ARBA00023002"/>
    </source>
</evidence>
<feature type="domain" description="Radical SAM core" evidence="15">
    <location>
        <begin position="60"/>
        <end position="295"/>
    </location>
</feature>
<comment type="catalytic activity">
    <reaction evidence="13 14">
        <text>coproporphyrinogen III + 2 S-adenosyl-L-methionine = protoporphyrinogen IX + 2 5'-deoxyadenosine + 2 L-methionine + 2 CO2</text>
        <dbReference type="Rhea" id="RHEA:15425"/>
        <dbReference type="ChEBI" id="CHEBI:16526"/>
        <dbReference type="ChEBI" id="CHEBI:17319"/>
        <dbReference type="ChEBI" id="CHEBI:57307"/>
        <dbReference type="ChEBI" id="CHEBI:57309"/>
        <dbReference type="ChEBI" id="CHEBI:57844"/>
        <dbReference type="ChEBI" id="CHEBI:59789"/>
        <dbReference type="EC" id="1.3.98.3"/>
    </reaction>
</comment>